<dbReference type="Proteomes" id="UP000695264">
    <property type="component" value="Unassembled WGS sequence"/>
</dbReference>
<organism evidence="1 2">
    <name type="scientific">Streptomyces zingiberis</name>
    <dbReference type="NCBI Taxonomy" id="2053010"/>
    <lineage>
        <taxon>Bacteria</taxon>
        <taxon>Bacillati</taxon>
        <taxon>Actinomycetota</taxon>
        <taxon>Actinomycetes</taxon>
        <taxon>Kitasatosporales</taxon>
        <taxon>Streptomycetaceae</taxon>
        <taxon>Streptomyces</taxon>
    </lineage>
</organism>
<gene>
    <name evidence="1" type="ORF">HCK00_08540</name>
</gene>
<dbReference type="EMBL" id="JAATEN010000005">
    <property type="protein sequence ID" value="NJQ00586.1"/>
    <property type="molecule type" value="Genomic_DNA"/>
</dbReference>
<proteinExistence type="predicted"/>
<dbReference type="RefSeq" id="WP_168101195.1">
    <property type="nucleotide sequence ID" value="NZ_JAATEN010000005.1"/>
</dbReference>
<evidence type="ECO:0000313" key="2">
    <source>
        <dbReference type="Proteomes" id="UP000695264"/>
    </source>
</evidence>
<reference evidence="1 2" key="1">
    <citation type="submission" date="2020-03" db="EMBL/GenBank/DDBJ databases">
        <title>WGS of actinomycetes isolated from Thailand.</title>
        <authorList>
            <person name="Thawai C."/>
        </authorList>
    </citation>
    <scope>NUCLEOTIDE SEQUENCE [LARGE SCALE GENOMIC DNA]</scope>
    <source>
        <strain evidence="1 2">PLAI 1-29</strain>
    </source>
</reference>
<sequence length="95" mass="10470">MTQVRAEILLNGTWLPVYSIQSAPHLEHDPTVLEPVTADETMVELVLRPRLEKCLASQRAVWVTCTDGTTLFYAAGAAGPFRLVQVPERPVPGWG</sequence>
<name>A0ABX1BSA1_9ACTN</name>
<accession>A0ABX1BSA1</accession>
<comment type="caution">
    <text evidence="1">The sequence shown here is derived from an EMBL/GenBank/DDBJ whole genome shotgun (WGS) entry which is preliminary data.</text>
</comment>
<keyword evidence="2" id="KW-1185">Reference proteome</keyword>
<evidence type="ECO:0000313" key="1">
    <source>
        <dbReference type="EMBL" id="NJQ00586.1"/>
    </source>
</evidence>
<protein>
    <submittedName>
        <fullName evidence="1">Uncharacterized protein</fullName>
    </submittedName>
</protein>